<feature type="region of interest" description="Disordered" evidence="7">
    <location>
        <begin position="391"/>
        <end position="414"/>
    </location>
</feature>
<feature type="transmembrane region" description="Helical" evidence="6">
    <location>
        <begin position="223"/>
        <end position="242"/>
    </location>
</feature>
<accession>A0A2R6RGQ0</accession>
<feature type="transmembrane region" description="Helical" evidence="6">
    <location>
        <begin position="192"/>
        <end position="211"/>
    </location>
</feature>
<dbReference type="STRING" id="1590841.A0A2R6RGQ0"/>
<dbReference type="Gramene" id="PSS29187">
    <property type="protein sequence ID" value="PSS29187"/>
    <property type="gene ID" value="CEY00_Acc06748"/>
</dbReference>
<dbReference type="InterPro" id="IPR030184">
    <property type="entry name" value="WAT1-related"/>
</dbReference>
<dbReference type="InterPro" id="IPR037185">
    <property type="entry name" value="EmrE-like"/>
</dbReference>
<evidence type="ECO:0000313" key="10">
    <source>
        <dbReference type="Proteomes" id="UP000241394"/>
    </source>
</evidence>
<evidence type="ECO:0000256" key="1">
    <source>
        <dbReference type="ARBA" id="ARBA00004141"/>
    </source>
</evidence>
<dbReference type="PANTHER" id="PTHR31218">
    <property type="entry name" value="WAT1-RELATED PROTEIN"/>
    <property type="match status" value="1"/>
</dbReference>
<keyword evidence="3 6" id="KW-0812">Transmembrane</keyword>
<reference evidence="9 10" key="1">
    <citation type="submission" date="2017-07" db="EMBL/GenBank/DDBJ databases">
        <title>An improved, manually edited Actinidia chinensis var. chinensis (kiwifruit) genome highlights the challenges associated with draft genomes and gene prediction in plants.</title>
        <authorList>
            <person name="Pilkington S."/>
            <person name="Crowhurst R."/>
            <person name="Hilario E."/>
            <person name="Nardozza S."/>
            <person name="Fraser L."/>
            <person name="Peng Y."/>
            <person name="Gunaseelan K."/>
            <person name="Simpson R."/>
            <person name="Tahir J."/>
            <person name="Deroles S."/>
            <person name="Templeton K."/>
            <person name="Luo Z."/>
            <person name="Davy M."/>
            <person name="Cheng C."/>
            <person name="Mcneilage M."/>
            <person name="Scaglione D."/>
            <person name="Liu Y."/>
            <person name="Zhang Q."/>
            <person name="Datson P."/>
            <person name="De Silva N."/>
            <person name="Gardiner S."/>
            <person name="Bassett H."/>
            <person name="Chagne D."/>
            <person name="Mccallum J."/>
            <person name="Dzierzon H."/>
            <person name="Deng C."/>
            <person name="Wang Y.-Y."/>
            <person name="Barron N."/>
            <person name="Manako K."/>
            <person name="Bowen J."/>
            <person name="Foster T."/>
            <person name="Erridge Z."/>
            <person name="Tiffin H."/>
            <person name="Waite C."/>
            <person name="Davies K."/>
            <person name="Grierson E."/>
            <person name="Laing W."/>
            <person name="Kirk R."/>
            <person name="Chen X."/>
            <person name="Wood M."/>
            <person name="Montefiori M."/>
            <person name="Brummell D."/>
            <person name="Schwinn K."/>
            <person name="Catanach A."/>
            <person name="Fullerton C."/>
            <person name="Li D."/>
            <person name="Meiyalaghan S."/>
            <person name="Nieuwenhuizen N."/>
            <person name="Read N."/>
            <person name="Prakash R."/>
            <person name="Hunter D."/>
            <person name="Zhang H."/>
            <person name="Mckenzie M."/>
            <person name="Knabel M."/>
            <person name="Harris A."/>
            <person name="Allan A."/>
            <person name="Chen A."/>
            <person name="Janssen B."/>
            <person name="Plunkett B."/>
            <person name="Dwamena C."/>
            <person name="Voogd C."/>
            <person name="Leif D."/>
            <person name="Lafferty D."/>
            <person name="Souleyre E."/>
            <person name="Varkonyi-Gasic E."/>
            <person name="Gambi F."/>
            <person name="Hanley J."/>
            <person name="Yao J.-L."/>
            <person name="Cheung J."/>
            <person name="David K."/>
            <person name="Warren B."/>
            <person name="Marsh K."/>
            <person name="Snowden K."/>
            <person name="Lin-Wang K."/>
            <person name="Brian L."/>
            <person name="Martinez-Sanchez M."/>
            <person name="Wang M."/>
            <person name="Ileperuma N."/>
            <person name="Macnee N."/>
            <person name="Campin R."/>
            <person name="Mcatee P."/>
            <person name="Drummond R."/>
            <person name="Espley R."/>
            <person name="Ireland H."/>
            <person name="Wu R."/>
            <person name="Atkinson R."/>
            <person name="Karunairetnam S."/>
            <person name="Bulley S."/>
            <person name="Chunkath S."/>
            <person name="Hanley Z."/>
            <person name="Storey R."/>
            <person name="Thrimawithana A."/>
            <person name="Thomson S."/>
            <person name="David C."/>
            <person name="Testolin R."/>
        </authorList>
    </citation>
    <scope>NUCLEOTIDE SEQUENCE [LARGE SCALE GENOMIC DNA]</scope>
    <source>
        <strain evidence="10">cv. Red5</strain>
        <tissue evidence="9">Young leaf</tissue>
    </source>
</reference>
<feature type="domain" description="EamA" evidence="8">
    <location>
        <begin position="193"/>
        <end position="331"/>
    </location>
</feature>
<dbReference type="GO" id="GO:0022857">
    <property type="term" value="F:transmembrane transporter activity"/>
    <property type="evidence" value="ECO:0007669"/>
    <property type="project" value="InterPro"/>
</dbReference>
<dbReference type="EMBL" id="NKQK01000006">
    <property type="protein sequence ID" value="PSS29187.1"/>
    <property type="molecule type" value="Genomic_DNA"/>
</dbReference>
<feature type="transmembrane region" description="Helical" evidence="6">
    <location>
        <begin position="262"/>
        <end position="280"/>
    </location>
</feature>
<reference evidence="10" key="2">
    <citation type="journal article" date="2018" name="BMC Genomics">
        <title>A manually annotated Actinidia chinensis var. chinensis (kiwifruit) genome highlights the challenges associated with draft genomes and gene prediction in plants.</title>
        <authorList>
            <person name="Pilkington S.M."/>
            <person name="Crowhurst R."/>
            <person name="Hilario E."/>
            <person name="Nardozza S."/>
            <person name="Fraser L."/>
            <person name="Peng Y."/>
            <person name="Gunaseelan K."/>
            <person name="Simpson R."/>
            <person name="Tahir J."/>
            <person name="Deroles S.C."/>
            <person name="Templeton K."/>
            <person name="Luo Z."/>
            <person name="Davy M."/>
            <person name="Cheng C."/>
            <person name="McNeilage M."/>
            <person name="Scaglione D."/>
            <person name="Liu Y."/>
            <person name="Zhang Q."/>
            <person name="Datson P."/>
            <person name="De Silva N."/>
            <person name="Gardiner S.E."/>
            <person name="Bassett H."/>
            <person name="Chagne D."/>
            <person name="McCallum J."/>
            <person name="Dzierzon H."/>
            <person name="Deng C."/>
            <person name="Wang Y.Y."/>
            <person name="Barron L."/>
            <person name="Manako K."/>
            <person name="Bowen J."/>
            <person name="Foster T.M."/>
            <person name="Erridge Z.A."/>
            <person name="Tiffin H."/>
            <person name="Waite C.N."/>
            <person name="Davies K.M."/>
            <person name="Grierson E.P."/>
            <person name="Laing W.A."/>
            <person name="Kirk R."/>
            <person name="Chen X."/>
            <person name="Wood M."/>
            <person name="Montefiori M."/>
            <person name="Brummell D.A."/>
            <person name="Schwinn K.E."/>
            <person name="Catanach A."/>
            <person name="Fullerton C."/>
            <person name="Li D."/>
            <person name="Meiyalaghan S."/>
            <person name="Nieuwenhuizen N."/>
            <person name="Read N."/>
            <person name="Prakash R."/>
            <person name="Hunter D."/>
            <person name="Zhang H."/>
            <person name="McKenzie M."/>
            <person name="Knabel M."/>
            <person name="Harris A."/>
            <person name="Allan A.C."/>
            <person name="Gleave A."/>
            <person name="Chen A."/>
            <person name="Janssen B.J."/>
            <person name="Plunkett B."/>
            <person name="Ampomah-Dwamena C."/>
            <person name="Voogd C."/>
            <person name="Leif D."/>
            <person name="Lafferty D."/>
            <person name="Souleyre E.J.F."/>
            <person name="Varkonyi-Gasic E."/>
            <person name="Gambi F."/>
            <person name="Hanley J."/>
            <person name="Yao J.L."/>
            <person name="Cheung J."/>
            <person name="David K.M."/>
            <person name="Warren B."/>
            <person name="Marsh K."/>
            <person name="Snowden K.C."/>
            <person name="Lin-Wang K."/>
            <person name="Brian L."/>
            <person name="Martinez-Sanchez M."/>
            <person name="Wang M."/>
            <person name="Ileperuma N."/>
            <person name="Macnee N."/>
            <person name="Campin R."/>
            <person name="McAtee P."/>
            <person name="Drummond R.S.M."/>
            <person name="Espley R.V."/>
            <person name="Ireland H.S."/>
            <person name="Wu R."/>
            <person name="Atkinson R.G."/>
            <person name="Karunairetnam S."/>
            <person name="Bulley S."/>
            <person name="Chunkath S."/>
            <person name="Hanley Z."/>
            <person name="Storey R."/>
            <person name="Thrimawithana A.H."/>
            <person name="Thomson S."/>
            <person name="David C."/>
            <person name="Testolin R."/>
            <person name="Huang H."/>
            <person name="Hellens R.P."/>
            <person name="Schaffer R.J."/>
        </authorList>
    </citation>
    <scope>NUCLEOTIDE SEQUENCE [LARGE SCALE GENOMIC DNA]</scope>
    <source>
        <strain evidence="10">cv. Red5</strain>
    </source>
</reference>
<dbReference type="Pfam" id="PF00892">
    <property type="entry name" value="EamA"/>
    <property type="match status" value="2"/>
</dbReference>
<evidence type="ECO:0000256" key="5">
    <source>
        <dbReference type="ARBA" id="ARBA00023136"/>
    </source>
</evidence>
<feature type="transmembrane region" description="Helical" evidence="6">
    <location>
        <begin position="12"/>
        <end position="33"/>
    </location>
</feature>
<keyword evidence="4 6" id="KW-1133">Transmembrane helix</keyword>
<dbReference type="GO" id="GO:0016020">
    <property type="term" value="C:membrane"/>
    <property type="evidence" value="ECO:0007669"/>
    <property type="project" value="UniProtKB-SubCell"/>
</dbReference>
<gene>
    <name evidence="9" type="ORF">CEY00_Acc06748</name>
</gene>
<dbReference type="OMA" id="LMCGMSA"/>
<dbReference type="InterPro" id="IPR000620">
    <property type="entry name" value="EamA_dom"/>
</dbReference>
<evidence type="ECO:0000256" key="4">
    <source>
        <dbReference type="ARBA" id="ARBA00022989"/>
    </source>
</evidence>
<sequence length="414" mass="44562">MGKVANTIHGLKPVMMMVVVQAALAGITIFYKIAGNIGMSLRVLIAYRFLIGAAFMVPLALVIERKSRPKLTWLVAGQAFLCGLLGGSMAQNLYAESLVLTSATFAAAMTNLIPAITFILAISFGLEKLGWGTMVGKAKVVGTLLCISGAMLLTFYKGLEVKLWSTNVDLLDKSQHHGGYVAASHPPDGNHVLGALLVVCCCLSSAMGLIFQAKMVRNYPCPYSGTALVICMGAIQATVFALCMERDWSQWKLGWNIRLLTVTYSGIVASGLVYTFMTCCVQMRGPLFVSVFSPLMLVLVAIAGSLVLEEKLYMGSVLGAVAIVSGLYVVLWGKGKELKRIAQLMPSKRSKESEHIEVIVTSSSETNNNIDNSNIVAVIPNGISTLCDDAREEEKEEEDRAEGKGGRSELYANI</sequence>
<keyword evidence="10" id="KW-1185">Reference proteome</keyword>
<feature type="transmembrane region" description="Helical" evidence="6">
    <location>
        <begin position="45"/>
        <end position="64"/>
    </location>
</feature>
<comment type="caution">
    <text evidence="9">The sequence shown here is derived from an EMBL/GenBank/DDBJ whole genome shotgun (WGS) entry which is preliminary data.</text>
</comment>
<feature type="domain" description="EamA" evidence="8">
    <location>
        <begin position="14"/>
        <end position="153"/>
    </location>
</feature>
<evidence type="ECO:0000256" key="7">
    <source>
        <dbReference type="SAM" id="MobiDB-lite"/>
    </source>
</evidence>
<feature type="transmembrane region" description="Helical" evidence="6">
    <location>
        <begin position="312"/>
        <end position="331"/>
    </location>
</feature>
<evidence type="ECO:0000313" key="9">
    <source>
        <dbReference type="EMBL" id="PSS29187.1"/>
    </source>
</evidence>
<proteinExistence type="inferred from homology"/>
<evidence type="ECO:0000259" key="8">
    <source>
        <dbReference type="Pfam" id="PF00892"/>
    </source>
</evidence>
<dbReference type="InParanoid" id="A0A2R6RGQ0"/>
<comment type="similarity">
    <text evidence="2 6">Belongs to the drug/metabolite transporter (DMT) superfamily. Plant drug/metabolite exporter (P-DME) (TC 2.A.7.4) family.</text>
</comment>
<dbReference type="SUPFAM" id="SSF103481">
    <property type="entry name" value="Multidrug resistance efflux transporter EmrE"/>
    <property type="match status" value="2"/>
</dbReference>
<keyword evidence="5 6" id="KW-0472">Membrane</keyword>
<protein>
    <recommendedName>
        <fullName evidence="6">WAT1-related protein</fullName>
    </recommendedName>
</protein>
<feature type="transmembrane region" description="Helical" evidence="6">
    <location>
        <begin position="138"/>
        <end position="156"/>
    </location>
</feature>
<feature type="transmembrane region" description="Helical" evidence="6">
    <location>
        <begin position="71"/>
        <end position="90"/>
    </location>
</feature>
<feature type="transmembrane region" description="Helical" evidence="6">
    <location>
        <begin position="287"/>
        <end position="306"/>
    </location>
</feature>
<evidence type="ECO:0000256" key="3">
    <source>
        <dbReference type="ARBA" id="ARBA00022692"/>
    </source>
</evidence>
<dbReference type="OrthoDB" id="1728340at2759"/>
<comment type="subcellular location">
    <subcellularLocation>
        <location evidence="1 6">Membrane</location>
        <topology evidence="1 6">Multi-pass membrane protein</topology>
    </subcellularLocation>
</comment>
<evidence type="ECO:0000256" key="2">
    <source>
        <dbReference type="ARBA" id="ARBA00007635"/>
    </source>
</evidence>
<name>A0A2R6RGQ0_ACTCC</name>
<evidence type="ECO:0000256" key="6">
    <source>
        <dbReference type="RuleBase" id="RU363077"/>
    </source>
</evidence>
<feature type="transmembrane region" description="Helical" evidence="6">
    <location>
        <begin position="102"/>
        <end position="126"/>
    </location>
</feature>
<organism evidence="9 10">
    <name type="scientific">Actinidia chinensis var. chinensis</name>
    <name type="common">Chinese soft-hair kiwi</name>
    <dbReference type="NCBI Taxonomy" id="1590841"/>
    <lineage>
        <taxon>Eukaryota</taxon>
        <taxon>Viridiplantae</taxon>
        <taxon>Streptophyta</taxon>
        <taxon>Embryophyta</taxon>
        <taxon>Tracheophyta</taxon>
        <taxon>Spermatophyta</taxon>
        <taxon>Magnoliopsida</taxon>
        <taxon>eudicotyledons</taxon>
        <taxon>Gunneridae</taxon>
        <taxon>Pentapetalae</taxon>
        <taxon>asterids</taxon>
        <taxon>Ericales</taxon>
        <taxon>Actinidiaceae</taxon>
        <taxon>Actinidia</taxon>
    </lineage>
</organism>
<dbReference type="AlphaFoldDB" id="A0A2R6RGQ0"/>
<dbReference type="Proteomes" id="UP000241394">
    <property type="component" value="Chromosome LG6"/>
</dbReference>